<feature type="signal peptide" evidence="1">
    <location>
        <begin position="1"/>
        <end position="22"/>
    </location>
</feature>
<dbReference type="RefSeq" id="WP_058245409.1">
    <property type="nucleotide sequence ID" value="NZ_CYSB01000039.1"/>
</dbReference>
<evidence type="ECO:0000313" key="6">
    <source>
        <dbReference type="Proteomes" id="UP000051887"/>
    </source>
</evidence>
<evidence type="ECO:0000313" key="5">
    <source>
        <dbReference type="Proteomes" id="UP000051086"/>
    </source>
</evidence>
<reference evidence="4 6" key="2">
    <citation type="submission" date="2015-09" db="EMBL/GenBank/DDBJ databases">
        <authorList>
            <consortium name="Swine Surveillance"/>
        </authorList>
    </citation>
    <scope>NUCLEOTIDE SEQUENCE [LARGE SCALE GENOMIC DNA]</scope>
    <source>
        <strain evidence="4 6">5120</strain>
    </source>
</reference>
<gene>
    <name evidence="3" type="ORF">TL5118_03333</name>
    <name evidence="4" type="ORF">TL5120_04116</name>
</gene>
<sequence length="258" mass="27775">MIRASLLTVAIVLGFTAQHAQAHDKAHGSQAKVTVKGDQRCITSNGTPPHDIGRFPTRGNPNSFKTQSIKICVDATPAQTGRTVTRTNASGITLTGIMLRPGTAEFYDASSRRGFSRNRASGWQVEGMGGADMLGMDHANAHVDKRGLYHYHAPADVWTGDLHGSLIGYAADGFEIHYVGGGAQSSYQLKSGNRNGGPGGRHDGTYVQDWIYKAGSGNLDECNGAEVEGRYVYFATDSFPFFPRCFKGTVSRDFLGRP</sequence>
<evidence type="ECO:0000313" key="4">
    <source>
        <dbReference type="EMBL" id="CUH74296.1"/>
    </source>
</evidence>
<feature type="domain" description="YHYH" evidence="2">
    <location>
        <begin position="70"/>
        <end position="248"/>
    </location>
</feature>
<proteinExistence type="predicted"/>
<dbReference type="Pfam" id="PF14240">
    <property type="entry name" value="YHYH"/>
    <property type="match status" value="1"/>
</dbReference>
<evidence type="ECO:0000259" key="2">
    <source>
        <dbReference type="Pfam" id="PF14240"/>
    </source>
</evidence>
<dbReference type="Proteomes" id="UP000051086">
    <property type="component" value="Unassembled WGS sequence"/>
</dbReference>
<dbReference type="AlphaFoldDB" id="A0A0P1G518"/>
<keyword evidence="1" id="KW-0732">Signal</keyword>
<evidence type="ECO:0000256" key="1">
    <source>
        <dbReference type="SAM" id="SignalP"/>
    </source>
</evidence>
<evidence type="ECO:0000313" key="3">
    <source>
        <dbReference type="EMBL" id="CUH69373.1"/>
    </source>
</evidence>
<reference evidence="3 5" key="1">
    <citation type="submission" date="2015-09" db="EMBL/GenBank/DDBJ databases">
        <authorList>
            <person name="Rodrigo-Torres L."/>
            <person name="Arahal D.R."/>
        </authorList>
    </citation>
    <scope>NUCLEOTIDE SEQUENCE [LARGE SCALE GENOMIC DNA]</scope>
    <source>
        <strain evidence="3 5">CECT 5118</strain>
    </source>
</reference>
<organism evidence="4 6">
    <name type="scientific">Thalassovita autumnalis</name>
    <dbReference type="NCBI Taxonomy" id="2072972"/>
    <lineage>
        <taxon>Bacteria</taxon>
        <taxon>Pseudomonadati</taxon>
        <taxon>Pseudomonadota</taxon>
        <taxon>Alphaproteobacteria</taxon>
        <taxon>Rhodobacterales</taxon>
        <taxon>Roseobacteraceae</taxon>
        <taxon>Thalassovita</taxon>
    </lineage>
</organism>
<feature type="chain" id="PRO_5009792602" description="YHYH domain-containing protein" evidence="1">
    <location>
        <begin position="23"/>
        <end position="258"/>
    </location>
</feature>
<dbReference type="InterPro" id="IPR025924">
    <property type="entry name" value="YHYH_dom"/>
</dbReference>
<accession>A0A0P1G518</accession>
<dbReference type="Proteomes" id="UP000051887">
    <property type="component" value="Unassembled WGS sequence"/>
</dbReference>
<dbReference type="EMBL" id="CYSC01000044">
    <property type="protein sequence ID" value="CUH74296.1"/>
    <property type="molecule type" value="Genomic_DNA"/>
</dbReference>
<dbReference type="EMBL" id="CYSB01000039">
    <property type="protein sequence ID" value="CUH69373.1"/>
    <property type="molecule type" value="Genomic_DNA"/>
</dbReference>
<name>A0A0P1G518_9RHOB</name>
<protein>
    <recommendedName>
        <fullName evidence="2">YHYH domain-containing protein</fullName>
    </recommendedName>
</protein>
<keyword evidence="5" id="KW-1185">Reference proteome</keyword>